<feature type="binding site" evidence="8">
    <location>
        <position position="52"/>
    </location>
    <ligand>
        <name>substrate</name>
    </ligand>
</feature>
<evidence type="ECO:0000256" key="8">
    <source>
        <dbReference type="HAMAP-Rule" id="MF_00197"/>
    </source>
</evidence>
<evidence type="ECO:0000256" key="9">
    <source>
        <dbReference type="PROSITE-ProRule" id="PRU10125"/>
    </source>
</evidence>
<dbReference type="AlphaFoldDB" id="A0A1H6HUD9"/>
<feature type="binding site" evidence="8">
    <location>
        <position position="195"/>
    </location>
    <ligand>
        <name>substrate</name>
    </ligand>
</feature>
<dbReference type="NCBIfam" id="TIGR00652">
    <property type="entry name" value="DapF"/>
    <property type="match status" value="1"/>
</dbReference>
<accession>A0A1H6HUD9</accession>
<dbReference type="PANTHER" id="PTHR31689:SF0">
    <property type="entry name" value="DIAMINOPIMELATE EPIMERASE"/>
    <property type="match status" value="1"/>
</dbReference>
<evidence type="ECO:0000256" key="6">
    <source>
        <dbReference type="ARBA" id="ARBA00023235"/>
    </source>
</evidence>
<dbReference type="PROSITE" id="PS01326">
    <property type="entry name" value="DAP_EPIMERASE"/>
    <property type="match status" value="1"/>
</dbReference>
<evidence type="ECO:0000256" key="5">
    <source>
        <dbReference type="ARBA" id="ARBA00023154"/>
    </source>
</evidence>
<dbReference type="HAMAP" id="MF_00197">
    <property type="entry name" value="DAP_epimerase"/>
    <property type="match status" value="1"/>
</dbReference>
<gene>
    <name evidence="8" type="primary">dapF</name>
    <name evidence="10" type="ORF">SAMN04244559_02085</name>
</gene>
<dbReference type="Pfam" id="PF01678">
    <property type="entry name" value="DAP_epimerase"/>
    <property type="match status" value="2"/>
</dbReference>
<feature type="binding site" evidence="8">
    <location>
        <position position="162"/>
    </location>
    <ligand>
        <name>substrate</name>
    </ligand>
</feature>
<sequence>MSDIAALPFRKMHGLGNDFVVLDGRADSRALALDPSRIRAIADRRAGIGCDQLIVVAPPTDRSADVRMLIFNADGSEVAACGNATRCVAWLAMAESGQNSVVIETRAGLLDAESRGPSLVAVDMGPARLDWREIPLAQAEDTLHLGISAGPLADPVAVSMGNPHAVFFVEDADSVDLEALGPGLEHHPIFPERSNIEVATILPATEPGRGRIRMRVWERGAGITPACGTGACATLVAAARRGLTPRRAELILDGGSLEIEWLPDDHVLMTGPVASSFTGLLDVSLLS</sequence>
<dbReference type="PANTHER" id="PTHR31689">
    <property type="entry name" value="DIAMINOPIMELATE EPIMERASE, CHLOROPLASTIC"/>
    <property type="match status" value="1"/>
</dbReference>
<dbReference type="Gene3D" id="3.10.310.10">
    <property type="entry name" value="Diaminopimelate Epimerase, Chain A, domain 1"/>
    <property type="match status" value="2"/>
</dbReference>
<dbReference type="SUPFAM" id="SSF54506">
    <property type="entry name" value="Diaminopimelate epimerase-like"/>
    <property type="match status" value="1"/>
</dbReference>
<dbReference type="GO" id="GO:0008837">
    <property type="term" value="F:diaminopimelate epimerase activity"/>
    <property type="evidence" value="ECO:0007669"/>
    <property type="project" value="UniProtKB-UniRule"/>
</dbReference>
<dbReference type="GO" id="GO:0005829">
    <property type="term" value="C:cytosol"/>
    <property type="evidence" value="ECO:0007669"/>
    <property type="project" value="TreeGrafter"/>
</dbReference>
<dbReference type="Proteomes" id="UP000182983">
    <property type="component" value="Unassembled WGS sequence"/>
</dbReference>
<feature type="binding site" evidence="8">
    <location>
        <position position="72"/>
    </location>
    <ligand>
        <name>substrate</name>
    </ligand>
</feature>
<feature type="active site" description="Proton acceptor" evidence="8">
    <location>
        <position position="227"/>
    </location>
</feature>
<feature type="site" description="Could be important to modulate the pK values of the two catalytic cysteine residues" evidence="8">
    <location>
        <position position="164"/>
    </location>
</feature>
<comment type="subunit">
    <text evidence="8">Homodimer.</text>
</comment>
<keyword evidence="5 8" id="KW-0457">Lysine biosynthesis</keyword>
<dbReference type="InterPro" id="IPR018510">
    <property type="entry name" value="DAP_epimerase_AS"/>
</dbReference>
<evidence type="ECO:0000256" key="2">
    <source>
        <dbReference type="ARBA" id="ARBA00010219"/>
    </source>
</evidence>
<comment type="function">
    <text evidence="8">Catalyzes the stereoinversion of LL-2,6-diaminopimelate (L,L-DAP) to meso-diaminopimelate (meso-DAP), a precursor of L-lysine and an essential component of the bacterial peptidoglycan.</text>
</comment>
<feature type="binding site" evidence="8">
    <location>
        <begin position="228"/>
        <end position="229"/>
    </location>
    <ligand>
        <name>substrate</name>
    </ligand>
</feature>
<name>A0A1H6HUD9_MAGFU</name>
<comment type="pathway">
    <text evidence="1 8">Amino-acid biosynthesis; L-lysine biosynthesis via DAP pathway; DL-2,6-diaminopimelate from LL-2,6-diaminopimelate: step 1/1.</text>
</comment>
<proteinExistence type="inferred from homology"/>
<feature type="binding site" evidence="8">
    <location>
        <begin position="82"/>
        <end position="83"/>
    </location>
    <ligand>
        <name>substrate</name>
    </ligand>
</feature>
<comment type="catalytic activity">
    <reaction evidence="7 8">
        <text>(2S,6S)-2,6-diaminopimelate = meso-2,6-diaminopimelate</text>
        <dbReference type="Rhea" id="RHEA:15393"/>
        <dbReference type="ChEBI" id="CHEBI:57609"/>
        <dbReference type="ChEBI" id="CHEBI:57791"/>
        <dbReference type="EC" id="5.1.1.7"/>
    </reaction>
</comment>
<feature type="binding site" evidence="8">
    <location>
        <begin position="218"/>
        <end position="219"/>
    </location>
    <ligand>
        <name>substrate</name>
    </ligand>
</feature>
<comment type="similarity">
    <text evidence="2 8">Belongs to the diaminopimelate epimerase family.</text>
</comment>
<feature type="site" description="Could be important to modulate the pK values of the two catalytic cysteine residues" evidence="8">
    <location>
        <position position="218"/>
    </location>
</feature>
<evidence type="ECO:0000256" key="7">
    <source>
        <dbReference type="ARBA" id="ARBA00051712"/>
    </source>
</evidence>
<reference evidence="11" key="1">
    <citation type="submission" date="2016-10" db="EMBL/GenBank/DDBJ databases">
        <authorList>
            <person name="Varghese N."/>
            <person name="Submissions S."/>
        </authorList>
    </citation>
    <scope>NUCLEOTIDE SEQUENCE [LARGE SCALE GENOMIC DNA]</scope>
    <source>
        <strain evidence="11">DSM 13234</strain>
    </source>
</reference>
<dbReference type="EC" id="5.1.1.7" evidence="3 8"/>
<evidence type="ECO:0000256" key="4">
    <source>
        <dbReference type="ARBA" id="ARBA00022605"/>
    </source>
</evidence>
<dbReference type="GO" id="GO:0009089">
    <property type="term" value="P:lysine biosynthetic process via diaminopimelate"/>
    <property type="evidence" value="ECO:0007669"/>
    <property type="project" value="UniProtKB-UniRule"/>
</dbReference>
<evidence type="ECO:0000313" key="10">
    <source>
        <dbReference type="EMBL" id="SEH38708.1"/>
    </source>
</evidence>
<dbReference type="RefSeq" id="WP_074768252.1">
    <property type="nucleotide sequence ID" value="NZ_FNWO01000007.1"/>
</dbReference>
<dbReference type="UniPathway" id="UPA00034">
    <property type="reaction ID" value="UER00025"/>
</dbReference>
<dbReference type="InterPro" id="IPR001653">
    <property type="entry name" value="DAP_epimerase_DapF"/>
</dbReference>
<organism evidence="10 11">
    <name type="scientific">Magnetospirillum fulvum</name>
    <name type="common">Rhodospirillum fulvum</name>
    <dbReference type="NCBI Taxonomy" id="1082"/>
    <lineage>
        <taxon>Bacteria</taxon>
        <taxon>Pseudomonadati</taxon>
        <taxon>Pseudomonadota</taxon>
        <taxon>Alphaproteobacteria</taxon>
        <taxon>Rhodospirillales</taxon>
        <taxon>Rhodospirillaceae</taxon>
        <taxon>Magnetospirillum</taxon>
    </lineage>
</organism>
<dbReference type="EMBL" id="FNWO01000007">
    <property type="protein sequence ID" value="SEH38708.1"/>
    <property type="molecule type" value="Genomic_DNA"/>
</dbReference>
<protein>
    <recommendedName>
        <fullName evidence="3 8">Diaminopimelate epimerase</fullName>
        <shortName evidence="8">DAP epimerase</shortName>
        <ecNumber evidence="3 8">5.1.1.7</ecNumber>
    </recommendedName>
    <alternativeName>
        <fullName evidence="8">PLP-independent amino acid racemase</fullName>
    </alternativeName>
</protein>
<keyword evidence="11" id="KW-1185">Reference proteome</keyword>
<comment type="subcellular location">
    <subcellularLocation>
        <location evidence="8">Cytoplasm</location>
    </subcellularLocation>
</comment>
<keyword evidence="8" id="KW-0963">Cytoplasm</keyword>
<evidence type="ECO:0000256" key="3">
    <source>
        <dbReference type="ARBA" id="ARBA00013080"/>
    </source>
</evidence>
<feature type="active site" evidence="9">
    <location>
        <position position="81"/>
    </location>
</feature>
<keyword evidence="6 8" id="KW-0413">Isomerase</keyword>
<dbReference type="OrthoDB" id="9805408at2"/>
<keyword evidence="4 8" id="KW-0028">Amino-acid biosynthesis</keyword>
<feature type="active site" description="Proton donor" evidence="8">
    <location>
        <position position="81"/>
    </location>
</feature>
<evidence type="ECO:0000256" key="1">
    <source>
        <dbReference type="ARBA" id="ARBA00005196"/>
    </source>
</evidence>
<feature type="binding site" evidence="8">
    <location>
        <position position="17"/>
    </location>
    <ligand>
        <name>substrate</name>
    </ligand>
</feature>
<evidence type="ECO:0000313" key="11">
    <source>
        <dbReference type="Proteomes" id="UP000182983"/>
    </source>
</evidence>